<evidence type="ECO:0000313" key="3">
    <source>
        <dbReference type="Proteomes" id="UP001597062"/>
    </source>
</evidence>
<protein>
    <recommendedName>
        <fullName evidence="4">Lipocalin-like domain-containing protein</fullName>
    </recommendedName>
</protein>
<dbReference type="RefSeq" id="WP_386104164.1">
    <property type="nucleotide sequence ID" value="NZ_JBHTJR010000006.1"/>
</dbReference>
<sequence>MKKTILILILNLILYSCSSTLAHIKNKDEVAELLTGDWKLKNSESKTIYSFSFENLKGFYEESEPNDDGEYMIVYDSPIIEIIKKGKKFNLKFTDLLESWNSQIMHLDKENLILKTSGKETEYYKIE</sequence>
<accession>A0ABW3JP49</accession>
<dbReference type="EMBL" id="JBHTJR010000006">
    <property type="protein sequence ID" value="MFD0991655.1"/>
    <property type="molecule type" value="Genomic_DNA"/>
</dbReference>
<feature type="signal peptide" evidence="1">
    <location>
        <begin position="1"/>
        <end position="22"/>
    </location>
</feature>
<dbReference type="Proteomes" id="UP001597062">
    <property type="component" value="Unassembled WGS sequence"/>
</dbReference>
<keyword evidence="1" id="KW-0732">Signal</keyword>
<dbReference type="PROSITE" id="PS51257">
    <property type="entry name" value="PROKAR_LIPOPROTEIN"/>
    <property type="match status" value="1"/>
</dbReference>
<proteinExistence type="predicted"/>
<feature type="chain" id="PRO_5047226548" description="Lipocalin-like domain-containing protein" evidence="1">
    <location>
        <begin position="23"/>
        <end position="127"/>
    </location>
</feature>
<organism evidence="2 3">
    <name type="scientific">Tenacibaculum geojense</name>
    <dbReference type="NCBI Taxonomy" id="915352"/>
    <lineage>
        <taxon>Bacteria</taxon>
        <taxon>Pseudomonadati</taxon>
        <taxon>Bacteroidota</taxon>
        <taxon>Flavobacteriia</taxon>
        <taxon>Flavobacteriales</taxon>
        <taxon>Flavobacteriaceae</taxon>
        <taxon>Tenacibaculum</taxon>
    </lineage>
</organism>
<evidence type="ECO:0008006" key="4">
    <source>
        <dbReference type="Google" id="ProtNLM"/>
    </source>
</evidence>
<name>A0ABW3JP49_9FLAO</name>
<keyword evidence="3" id="KW-1185">Reference proteome</keyword>
<comment type="caution">
    <text evidence="2">The sequence shown here is derived from an EMBL/GenBank/DDBJ whole genome shotgun (WGS) entry which is preliminary data.</text>
</comment>
<evidence type="ECO:0000256" key="1">
    <source>
        <dbReference type="SAM" id="SignalP"/>
    </source>
</evidence>
<reference evidence="3" key="1">
    <citation type="journal article" date="2019" name="Int. J. Syst. Evol. Microbiol.">
        <title>The Global Catalogue of Microorganisms (GCM) 10K type strain sequencing project: providing services to taxonomists for standard genome sequencing and annotation.</title>
        <authorList>
            <consortium name="The Broad Institute Genomics Platform"/>
            <consortium name="The Broad Institute Genome Sequencing Center for Infectious Disease"/>
            <person name="Wu L."/>
            <person name="Ma J."/>
        </authorList>
    </citation>
    <scope>NUCLEOTIDE SEQUENCE [LARGE SCALE GENOMIC DNA]</scope>
    <source>
        <strain evidence="3">CCUG 60527</strain>
    </source>
</reference>
<evidence type="ECO:0000313" key="2">
    <source>
        <dbReference type="EMBL" id="MFD0991655.1"/>
    </source>
</evidence>
<gene>
    <name evidence="2" type="ORF">ACFQ1U_00410</name>
</gene>